<keyword evidence="1 3" id="KW-0807">Transducer</keyword>
<evidence type="ECO:0000256" key="3">
    <source>
        <dbReference type="PROSITE-ProRule" id="PRU00284"/>
    </source>
</evidence>
<evidence type="ECO:0000256" key="2">
    <source>
        <dbReference type="ARBA" id="ARBA00029447"/>
    </source>
</evidence>
<evidence type="ECO:0000313" key="6">
    <source>
        <dbReference type="EMBL" id="MBP2240771.1"/>
    </source>
</evidence>
<evidence type="ECO:0000313" key="7">
    <source>
        <dbReference type="Proteomes" id="UP001519293"/>
    </source>
</evidence>
<dbReference type="PRINTS" id="PR00260">
    <property type="entry name" value="CHEMTRNSDUCR"/>
</dbReference>
<dbReference type="PANTHER" id="PTHR32089:SF112">
    <property type="entry name" value="LYSOZYME-LIKE PROTEIN-RELATED"/>
    <property type="match status" value="1"/>
</dbReference>
<keyword evidence="4" id="KW-0812">Transmembrane</keyword>
<dbReference type="EMBL" id="JAGIKZ010000005">
    <property type="protein sequence ID" value="MBP2240771.1"/>
    <property type="molecule type" value="Genomic_DNA"/>
</dbReference>
<feature type="transmembrane region" description="Helical" evidence="4">
    <location>
        <begin position="114"/>
        <end position="132"/>
    </location>
</feature>
<organism evidence="6 7">
    <name type="scientific">Cytobacillus eiseniae</name>
    <dbReference type="NCBI Taxonomy" id="762947"/>
    <lineage>
        <taxon>Bacteria</taxon>
        <taxon>Bacillati</taxon>
        <taxon>Bacillota</taxon>
        <taxon>Bacilli</taxon>
        <taxon>Bacillales</taxon>
        <taxon>Bacillaceae</taxon>
        <taxon>Cytobacillus</taxon>
    </lineage>
</organism>
<feature type="transmembrane region" description="Helical" evidence="4">
    <location>
        <begin position="18"/>
        <end position="36"/>
    </location>
</feature>
<evidence type="ECO:0000256" key="1">
    <source>
        <dbReference type="ARBA" id="ARBA00023224"/>
    </source>
</evidence>
<dbReference type="Proteomes" id="UP001519293">
    <property type="component" value="Unassembled WGS sequence"/>
</dbReference>
<comment type="caution">
    <text evidence="6">The sequence shown here is derived from an EMBL/GenBank/DDBJ whole genome shotgun (WGS) entry which is preliminary data.</text>
</comment>
<dbReference type="RefSeq" id="WP_066395712.1">
    <property type="nucleotide sequence ID" value="NZ_JAGIKZ010000005.1"/>
</dbReference>
<comment type="similarity">
    <text evidence="2">Belongs to the methyl-accepting chemotaxis (MCP) protein family.</text>
</comment>
<dbReference type="PANTHER" id="PTHR32089">
    <property type="entry name" value="METHYL-ACCEPTING CHEMOTAXIS PROTEIN MCPB"/>
    <property type="match status" value="1"/>
</dbReference>
<accession>A0ABS4RCZ7</accession>
<gene>
    <name evidence="6" type="ORF">J2Z40_001330</name>
</gene>
<evidence type="ECO:0000256" key="4">
    <source>
        <dbReference type="SAM" id="Phobius"/>
    </source>
</evidence>
<proteinExistence type="inferred from homology"/>
<dbReference type="InterPro" id="IPR004089">
    <property type="entry name" value="MCPsignal_dom"/>
</dbReference>
<feature type="domain" description="Methyl-accepting transducer" evidence="5">
    <location>
        <begin position="210"/>
        <end position="460"/>
    </location>
</feature>
<dbReference type="InterPro" id="IPR004090">
    <property type="entry name" value="Chemotax_Me-accpt_rcpt"/>
</dbReference>
<reference evidence="6 7" key="1">
    <citation type="submission" date="2021-03" db="EMBL/GenBank/DDBJ databases">
        <title>Genomic Encyclopedia of Type Strains, Phase IV (KMG-IV): sequencing the most valuable type-strain genomes for metagenomic binning, comparative biology and taxonomic classification.</title>
        <authorList>
            <person name="Goeker M."/>
        </authorList>
    </citation>
    <scope>NUCLEOTIDE SEQUENCE [LARGE SCALE GENOMIC DNA]</scope>
    <source>
        <strain evidence="6 7">DSM 26675</strain>
    </source>
</reference>
<dbReference type="PROSITE" id="PS50111">
    <property type="entry name" value="CHEMOTAXIS_TRANSDUC_2"/>
    <property type="match status" value="1"/>
</dbReference>
<keyword evidence="4" id="KW-0472">Membrane</keyword>
<sequence length="492" mass="54831">MNAIQQLKLMDLKSKNKLMLSVYLISTIIGLFGAVALDATSITSIIYLIQLIVYPIVYFIANKSKKEIIFPYIIVIGMNIGTIIPTYIYGGSLSGIISVFFFTIFAAVQFKKDLFGIGFGFGIFILIYNCFFPSESYVYLKEEFAAFLMVYLLSSVLLTVLIYLNDKQYKKLIEYIDQAELNEKAQAEQKVKLEKELFTIADTLSKLNGKVQISVASQDEMRIAINEVSAGSQVQSEQITGISSNAHNNLIVLKEMNESTRELIEESIQSSIAADEGQLKAKHLIGEMDNLQTVIHALNENFLTLTQKIEETNQFAHQIQQITEQTNLLALNASIEAARAGEAGKGFSVVAEEIRNLADTTKRITIKITENLIEVNKTNELAQGNMQTSSVNLKQSVESSKEVDDKFSELNAMLNKVNKKFQEFDSLAKRVGKNSEDVESSTNEFAAIIEEATASLQQVSASIDEITADNHLIAEYIQQTVDSTENIKQSFN</sequence>
<keyword evidence="4" id="KW-1133">Transmembrane helix</keyword>
<evidence type="ECO:0000259" key="5">
    <source>
        <dbReference type="PROSITE" id="PS50111"/>
    </source>
</evidence>
<dbReference type="Pfam" id="PF00015">
    <property type="entry name" value="MCPsignal"/>
    <property type="match status" value="1"/>
</dbReference>
<feature type="transmembrane region" description="Helical" evidence="4">
    <location>
        <begin position="42"/>
        <end position="61"/>
    </location>
</feature>
<keyword evidence="7" id="KW-1185">Reference proteome</keyword>
<name>A0ABS4RCZ7_9BACI</name>
<feature type="transmembrane region" description="Helical" evidence="4">
    <location>
        <begin position="144"/>
        <end position="164"/>
    </location>
</feature>
<dbReference type="Gene3D" id="1.10.287.950">
    <property type="entry name" value="Methyl-accepting chemotaxis protein"/>
    <property type="match status" value="1"/>
</dbReference>
<dbReference type="SUPFAM" id="SSF58104">
    <property type="entry name" value="Methyl-accepting chemotaxis protein (MCP) signaling domain"/>
    <property type="match status" value="1"/>
</dbReference>
<dbReference type="SMART" id="SM00283">
    <property type="entry name" value="MA"/>
    <property type="match status" value="1"/>
</dbReference>
<protein>
    <submittedName>
        <fullName evidence="6">Methyl-accepting chemotaxis protein</fullName>
    </submittedName>
</protein>
<feature type="transmembrane region" description="Helical" evidence="4">
    <location>
        <begin position="68"/>
        <end position="84"/>
    </location>
</feature>